<dbReference type="CDD" id="cd00022">
    <property type="entry name" value="BIR"/>
    <property type="match status" value="1"/>
</dbReference>
<accession>A0AAR5QK35</accession>
<keyword evidence="1" id="KW-0808">Transferase</keyword>
<evidence type="ECO:0000256" key="1">
    <source>
        <dbReference type="ARBA" id="ARBA00022679"/>
    </source>
</evidence>
<dbReference type="GO" id="GO:0006915">
    <property type="term" value="P:apoptotic process"/>
    <property type="evidence" value="ECO:0007669"/>
    <property type="project" value="InterPro"/>
</dbReference>
<name>A0AAR5QK35_DENPD</name>
<dbReference type="InterPro" id="IPR001370">
    <property type="entry name" value="BIR_rpt"/>
</dbReference>
<dbReference type="FunFam" id="1.10.1170.10:FF:000001">
    <property type="entry name" value="baculoviral IAP repeat-containing protein 6 isoform X1"/>
    <property type="match status" value="1"/>
</dbReference>
<evidence type="ECO:0008006" key="6">
    <source>
        <dbReference type="Google" id="ProtNLM"/>
    </source>
</evidence>
<reference evidence="4" key="2">
    <citation type="submission" date="2024-08" db="UniProtKB">
        <authorList>
            <consortium name="EnsemblMetazoa"/>
        </authorList>
    </citation>
    <scope>IDENTIFICATION</scope>
</reference>
<dbReference type="PROSITE" id="PS50143">
    <property type="entry name" value="BIR_REPEAT_2"/>
    <property type="match status" value="1"/>
</dbReference>
<dbReference type="Proteomes" id="UP000019118">
    <property type="component" value="Unassembled WGS sequence"/>
</dbReference>
<dbReference type="SUPFAM" id="SSF57924">
    <property type="entry name" value="Inhibitor of apoptosis (IAP) repeat"/>
    <property type="match status" value="1"/>
</dbReference>
<feature type="region of interest" description="Disordered" evidence="3">
    <location>
        <begin position="2083"/>
        <end position="2138"/>
    </location>
</feature>
<dbReference type="Gene3D" id="1.10.1170.10">
    <property type="entry name" value="Inhibitor Of Apoptosis Protein (2mihbC-IAP-1), Chain A"/>
    <property type="match status" value="1"/>
</dbReference>
<dbReference type="GO" id="GO:0005634">
    <property type="term" value="C:nucleus"/>
    <property type="evidence" value="ECO:0007669"/>
    <property type="project" value="TreeGrafter"/>
</dbReference>
<dbReference type="GO" id="GO:0043066">
    <property type="term" value="P:negative regulation of apoptotic process"/>
    <property type="evidence" value="ECO:0007669"/>
    <property type="project" value="TreeGrafter"/>
</dbReference>
<evidence type="ECO:0000256" key="3">
    <source>
        <dbReference type="SAM" id="MobiDB-lite"/>
    </source>
</evidence>
<dbReference type="PANTHER" id="PTHR46116">
    <property type="entry name" value="(E3-INDEPENDENT) E2 UBIQUITIN-CONJUGATING ENZYME"/>
    <property type="match status" value="1"/>
</dbReference>
<dbReference type="GO" id="GO:0004869">
    <property type="term" value="F:cysteine-type endopeptidase inhibitor activity"/>
    <property type="evidence" value="ECO:0007669"/>
    <property type="project" value="TreeGrafter"/>
</dbReference>
<dbReference type="Gene3D" id="3.10.110.10">
    <property type="entry name" value="Ubiquitin Conjugating Enzyme"/>
    <property type="match status" value="1"/>
</dbReference>
<dbReference type="SMART" id="SM00238">
    <property type="entry name" value="BIR"/>
    <property type="match status" value="1"/>
</dbReference>
<dbReference type="InterPro" id="IPR016135">
    <property type="entry name" value="UBQ-conjugating_enzyme/RWD"/>
</dbReference>
<dbReference type="Pfam" id="PF12356">
    <property type="entry name" value="BIRC6"/>
    <property type="match status" value="1"/>
</dbReference>
<dbReference type="PANTHER" id="PTHR46116:SF39">
    <property type="entry name" value="BACULOVIRAL IAP REPEAT-CONTAINING PROTEIN 6"/>
    <property type="match status" value="1"/>
</dbReference>
<dbReference type="InterPro" id="IPR022103">
    <property type="entry name" value="BIRC6"/>
</dbReference>
<evidence type="ECO:0000256" key="2">
    <source>
        <dbReference type="ARBA" id="ARBA00022786"/>
    </source>
</evidence>
<evidence type="ECO:0000313" key="4">
    <source>
        <dbReference type="EnsemblMetazoa" id="XP_019773595.1"/>
    </source>
</evidence>
<keyword evidence="2" id="KW-0833">Ubl conjugation pathway</keyword>
<evidence type="ECO:0000313" key="5">
    <source>
        <dbReference type="Proteomes" id="UP000019118"/>
    </source>
</evidence>
<keyword evidence="5" id="KW-1185">Reference proteome</keyword>
<organism evidence="4 5">
    <name type="scientific">Dendroctonus ponderosae</name>
    <name type="common">Mountain pine beetle</name>
    <dbReference type="NCBI Taxonomy" id="77166"/>
    <lineage>
        <taxon>Eukaryota</taxon>
        <taxon>Metazoa</taxon>
        <taxon>Ecdysozoa</taxon>
        <taxon>Arthropoda</taxon>
        <taxon>Hexapoda</taxon>
        <taxon>Insecta</taxon>
        <taxon>Pterygota</taxon>
        <taxon>Neoptera</taxon>
        <taxon>Endopterygota</taxon>
        <taxon>Coleoptera</taxon>
        <taxon>Polyphaga</taxon>
        <taxon>Cucujiformia</taxon>
        <taxon>Curculionidae</taxon>
        <taxon>Scolytinae</taxon>
        <taxon>Dendroctonus</taxon>
    </lineage>
</organism>
<dbReference type="EnsemblMetazoa" id="XM_019918036.1">
    <property type="protein sequence ID" value="XP_019773595.1"/>
    <property type="gene ID" value="LOC109546878"/>
</dbReference>
<feature type="compositionally biased region" description="Polar residues" evidence="3">
    <location>
        <begin position="2107"/>
        <end position="2129"/>
    </location>
</feature>
<proteinExistence type="predicted"/>
<dbReference type="Pfam" id="PF00653">
    <property type="entry name" value="BIR"/>
    <property type="match status" value="1"/>
</dbReference>
<dbReference type="GO" id="GO:0004842">
    <property type="term" value="F:ubiquitin-protein transferase activity"/>
    <property type="evidence" value="ECO:0007669"/>
    <property type="project" value="InterPro"/>
</dbReference>
<protein>
    <recommendedName>
        <fullName evidence="6">UBC core domain-containing protein</fullName>
    </recommendedName>
</protein>
<reference evidence="5" key="1">
    <citation type="journal article" date="2013" name="Genome Biol.">
        <title>Draft genome of the mountain pine beetle, Dendroctonus ponderosae Hopkins, a major forest pest.</title>
        <authorList>
            <person name="Keeling C.I."/>
            <person name="Yuen M.M."/>
            <person name="Liao N.Y."/>
            <person name="Docking T.R."/>
            <person name="Chan S.K."/>
            <person name="Taylor G.A."/>
            <person name="Palmquist D.L."/>
            <person name="Jackman S.D."/>
            <person name="Nguyen A."/>
            <person name="Li M."/>
            <person name="Henderson H."/>
            <person name="Janes J.K."/>
            <person name="Zhao Y."/>
            <person name="Pandoh P."/>
            <person name="Moore R."/>
            <person name="Sperling F.A."/>
            <person name="Huber D.P."/>
            <person name="Birol I."/>
            <person name="Jones S.J."/>
            <person name="Bohlmann J."/>
        </authorList>
    </citation>
    <scope>NUCLEOTIDE SEQUENCE</scope>
</reference>
<sequence>MAQDVLYEMAEDAFLLNEDGNLNTNTDVKEIIYHPSLNVIIICTNFGVVRVLDVNSGVILQSTNLSAENGRSIICKYIPIEDRVLICDGQSIGVRTDYNGVLLLESILQKGLTDPTENVKIELSMLEAAFLKQCVAHSTHGKSLKLYTELQTVVEAVHHSNKDKRGIKSQKWKTVCITLPIGELKQIMSALVKELIAQKVHNPLLQVASAVMERIWELMGEPTNAGDKRMMASEARRRETFSQWPHMDYKWALPEQMAQAGFYHQPNTAGDDRAMCFTCTVCLVSWERTDEPWSEHERHSPTCPFVIGEYTQNVPISVSKATGPAIDATFRGNNIELIGTSSIPKFLPTSTNDGLISVFDVSGKIERTHSFFVTHFDSHILEKLTHDFGSGFWNDEKKVSVHKRVTALSIVSDKAAKEKAVTKSVRPTIICGITISQKFDKNSQDNNVIEPTLQPTDIFGFLKVIRGTDLDRDVNNTTGVYLVVYDFMFNKEQEEPEDKSDNSKQSEIDCDKQVTNAPLAYNHISLIDIDSSDLSKKDEYVLLKELTSFYKTLIPGESDSVFLPPVTKTNDSPKKNHTGPRLLTVDINNSEADFVSASDMLGFLPPYQPDSNETSISDHIVDLKNNQSNKRLNYSRTVQCISLPVGCKRCKGVQIKSILTTQDGAHILVTVCSTSAHFLIVYALNFSNKMVTIDENYLNVRHMVPEEKPVEISLLPSLDKLKMPFAKLENGIEGNVIIVCADGAVRIIELSTLKTACIAKIDDKKFVSAVYCNSLDRLCVSTSEGSLHFYELNEGDYESTDDHEEDDIFPLNADQSVKDMSAVEKLDIIRCFKEPPAPIPLKDLKTLQKLTLFSPVRSGYNVTVPPCWSEFQQAMRQRRNTSIINTESSTKTWRLQTDTTTWEEHIFEIALPTPVHLGHVDVHFTLQSGCTKPRVEVSLLRQSKGGIGRRHGKDVKFSVDDSVTIDMLRRLENPVVSEEYLRAHNADLLVGPVSIGQYLDLTDQSGIVTLTSPRLFKVKVRNLLLHIRAVFDKDAKKPKDSKGNVVMDKLGIPTRKNTQYLGCDCIHELSIALYGPSENPQIIHERIMRNLMLDSNVFVQSLLNSIITSNNRETHQKALDILNWIASIKLVPSKRYSVISPDEQVELIFTLCIDENMLGLLRKCLLRGSRSIAHNCMLFLLTCSRETKNISDSFGNQFDNVVLRNLLTIMTDIKQVKSPLALQWLFALLLKMTKKDTEQLVGDKCISLLKETADELIKRSNPFHLLLRSRYGLYGLPTEPEIFDIEPPTFVKDSCTNSYYNFTSTAQNAVPATEASGIIIGPDYTQEVPQKTDSPPRDTIKENKLKNKHIFFPRPIKGLIEAEPLHFSCINTSEGTRIEMADSVNATMQTAVNNIFPIVLAATQPTQKETKKEDFQSFVQKYMDTSPCFSSHLNDIIENNFAMSKAFEEAEQKMAMAYKNLFDYNKSINSQSTSSVPINQATTENAQEQAMIKSCNLPWQQLLVPPAKQVIVVERMHSGAKRHVILDFGDSVSLTDIIIPSCSDLVSLTIDVWLFGEEVDSVRLVTSSDIGTKNLILNDLQPPPLCRFMRVTLVGRYGMSTTRCRIPLGYFYGHVIILPEDVPGDIYIKPRNYEKQLGVLSKLLEDISCRYSLVCSKLKDYLQPFLIADVKNTCHLSSYLRTTQSSYRTGSKTDEQKLISAYTDAVTYQLQMNTVRNVMSRIEEGMTQSASSDSGSVEATVSTDKLNFIAEGLLEVLLSVDKTAQLPQDLCQHLFKGLCVSEPARIQLLGAMFLEKSSGSSLFWGNFLADTLVELFSTSSNSVVQQDRLFVLLIYLSRKSPENSAKIDAAMRVVYKTLKPIETNRSLLLAVNVDLPFLSWLLMYLSLQLTFDKREDDRWEWVHNEITSKLSTTPSADSQAKVKILGSWKNNTSWSTVKEFKTSKGGIFKKTPGAEASPAEDKLWDPTSLIDLMRVPQSKPQFVDTAHCLAVARLLLKFINSMDHSASADMMILSFKIISKLATMAKLQLWQLLTESQLLNLIHFTLACKVHWAPFALLCFLQDALDLQIEDLAEVMEVDREGASSSSWGSSTVNELANEDDSDTSDKANSSLDSSDASKTKSKPMNNLSFPPLPSVFETDSNDSDIEEVLETFEKVKPAVQMPAKLTFDNSKFQVSALPTTCTTIDARLEIGLSSMSEIGLQRLTTANTHKLLQNVLEDRFVETECGLLPWPEQVDLFAAESTVQNAAQMLSYCFDQLLNKLQTMNPDQIEDVLHLWVTLNCIKRDSKFDSSATPIIQIQAEPVVGLISALAWTPGLSLKAWCLGLQALTLVCNAGWDGGSSFSATGMLSTIVNHRDFVQLFVNFLSGSGIAFRETGAAGPTLCKALHDFLVRLQVRCDIVSQCSKLGNLLKTVMLNVVYQLSRPGGPIFTRLGPLDAQCKLFQSILYLDFTNIDISIGMSTLESASLLLNHYFTSIDNVKCLPIGDKRSIWNNNFSDIFAGVLGTDATKPERSVSYEDLLINLLKLFGKLAQTPMVYNSNSSGRATNLSEPSAFSQTDESKAEQINQFHADNLPSQLVTPFFADTVLQHHPTIISLCKCLASSKRSRFDTSSDVPLKNILSFSEPTSVEEAIFQFLCTLVKKATRRELVMEPLLMFLSQKPDLNRLLTHFIHQVLDNEEAVACFYNAGGIQSLASNVVSSINVSSSVSKRGTITTVLEFFNKGSSYQHENEDPTHKSCQNTPELCGLINFAPSCTITCQSITSQPADVLIQGGSGVTHRRSRSALWSHNLYQDETHTDLLLELPTAVLLKEVQLQPHASSLATCPSYVAIETSADGPRGLVPACYPLATSGMTSIRLGLPSPKVVNCVLIRLYKPKVGNTVGLVQIRLLGSCVFGRTSLGELDEEYCNLGSSGILLLHGCFMVAVDPQLRRQIVESASLVPNFLNTCCSMLLVPSQMYPGELPYLESVLRELSLFSPENGMATIRNLLDNRLSIVEPMLTLAFRLQDKVIENIPGSQSACELLYQILEHQDANTGHRVDMVLKWLKATADECLRTGNTRNCSPTYVSSIASILWFSKEAEIGYDLKELITLDLFDAIYNLKMRTTNNSLKYTLDCLLCSVCYIRSELFPLLLQKVGVLVPNLSTDRAASISDDRKDAEGMTDDHKEDYANCEWYGHLIIRDLSELDLSQEQLETVALASRSPTAIQQLLDSGLPKLLNNAIHEFCNKNDQDSSVPMAKLEQVAAILQFFTNACDEKMLRDWLGSPDGSSFWPQLLHWLCKNPFNSANMQSEALVHLEEICVKFLSKCCLCHPTNQARLATVLCEVISLQQNDISGFLRRLILQLLLENEKVPVIIEANFALYQNFNIFELIVPVHPAFKQTHHRRTSYMSTSTCLGEILEGYISCPPNASASKSESVSSKKSSTISKKDTSHLKDFYVAEFGVLSMAAGNTAKDKRAKDIKNLAAVTPQSKKKRYASETLVYDIIEGRCISCQAFPGEPLPLSLNLGQLLLLIESKNITNNWPFLHLTVSESTSDERKHQTKEAIYMVQQQHPICNALLAFSSIGGLALLAQHLPTVYPEAIRVANPEKTMPDFSESEWIKLEDADDLYEDIEEVMSNSASPSSTGTISQIPPHSLTAFSLFLRLPGYADVLLKDTKKAICLLRLMLGVTDDGEGRDMLQWAVASSLATFPFEVLRQLYDVSPLCSDDGRLLRRISISSGAVQLILSCLGLLTHHSSTNHEKDSVKNQKTKEERQLYWAKGTGFGTGSTQQSWNVEQALMKQKTEEEHVTVLLDVLASYINPNDEAGEELVGYVLPPQFPEMLAKSALLPAISSYLRNDSVLDMARHIPLYKAVLKVLRALALIKQLAKLLLPQNSECSELSVSSLLNNMRTCVDTYASKLRIQIPKSERNGKASKSDYLMKIEELEQGEGLATLMPDIQTTATLVANVTLGLDDQIDGNSDCSLDRPVDSSPEEQYIRIMKQLQFASHDMMEEQEDGTVNFTVTHHFQPMALATPEQSHPARVKRIAQETVTLSTSLPLSYSSSVFVRYDSS</sequence>
<dbReference type="GO" id="GO:0032465">
    <property type="term" value="P:regulation of cytokinesis"/>
    <property type="evidence" value="ECO:0007669"/>
    <property type="project" value="InterPro"/>
</dbReference>